<protein>
    <submittedName>
        <fullName evidence="1">Uncharacterized protein</fullName>
    </submittedName>
</protein>
<dbReference type="Proteomes" id="UP000095558">
    <property type="component" value="Unassembled WGS sequence"/>
</dbReference>
<organism evidence="1 2">
    <name type="scientific">Clostridium disporicum</name>
    <dbReference type="NCBI Taxonomy" id="84024"/>
    <lineage>
        <taxon>Bacteria</taxon>
        <taxon>Bacillati</taxon>
        <taxon>Bacillota</taxon>
        <taxon>Clostridia</taxon>
        <taxon>Eubacteriales</taxon>
        <taxon>Clostridiaceae</taxon>
        <taxon>Clostridium</taxon>
    </lineage>
</organism>
<evidence type="ECO:0000313" key="1">
    <source>
        <dbReference type="EMBL" id="CUN87461.1"/>
    </source>
</evidence>
<sequence>MRDRLSYEELRAKTILDNVDAKWYQVFDKKVAEELIKLNKYMYFIEEVQHYKTKKLSKCWHFEFDKNIFDDVKVIKNKLYKKRVDR</sequence>
<gene>
    <name evidence="1" type="ORF">ERS852470_00914</name>
</gene>
<dbReference type="AlphaFoldDB" id="A0A174AFJ6"/>
<proteinExistence type="predicted"/>
<evidence type="ECO:0000313" key="2">
    <source>
        <dbReference type="Proteomes" id="UP000095558"/>
    </source>
</evidence>
<reference evidence="1 2" key="1">
    <citation type="submission" date="2015-09" db="EMBL/GenBank/DDBJ databases">
        <authorList>
            <consortium name="Pathogen Informatics"/>
        </authorList>
    </citation>
    <scope>NUCLEOTIDE SEQUENCE [LARGE SCALE GENOMIC DNA]</scope>
    <source>
        <strain evidence="1 2">2789STDY5834855</strain>
    </source>
</reference>
<accession>A0A174AFJ6</accession>
<dbReference type="RefSeq" id="WP_070102606.1">
    <property type="nucleotide sequence ID" value="NZ_CYZV01000008.1"/>
</dbReference>
<name>A0A174AFJ6_9CLOT</name>
<dbReference type="EMBL" id="CYZV01000008">
    <property type="protein sequence ID" value="CUN87461.1"/>
    <property type="molecule type" value="Genomic_DNA"/>
</dbReference>